<organism evidence="5 6">
    <name type="scientific">Lactarius akahatsu</name>
    <dbReference type="NCBI Taxonomy" id="416441"/>
    <lineage>
        <taxon>Eukaryota</taxon>
        <taxon>Fungi</taxon>
        <taxon>Dikarya</taxon>
        <taxon>Basidiomycota</taxon>
        <taxon>Agaricomycotina</taxon>
        <taxon>Agaricomycetes</taxon>
        <taxon>Russulales</taxon>
        <taxon>Russulaceae</taxon>
        <taxon>Lactarius</taxon>
    </lineage>
</organism>
<protein>
    <recommendedName>
        <fullName evidence="7">C2 domain-containing protein</fullName>
    </recommendedName>
</protein>
<dbReference type="Pfam" id="PF00168">
    <property type="entry name" value="C2"/>
    <property type="match status" value="1"/>
</dbReference>
<dbReference type="InterPro" id="IPR007111">
    <property type="entry name" value="NACHT_NTPase"/>
</dbReference>
<dbReference type="SUPFAM" id="SSF52540">
    <property type="entry name" value="P-loop containing nucleoside triphosphate hydrolases"/>
    <property type="match status" value="1"/>
</dbReference>
<dbReference type="SUPFAM" id="SSF49562">
    <property type="entry name" value="C2 domain (Calcium/lipid-binding domain, CaLB)"/>
    <property type="match status" value="1"/>
</dbReference>
<evidence type="ECO:0000313" key="6">
    <source>
        <dbReference type="Proteomes" id="UP001201163"/>
    </source>
</evidence>
<keyword evidence="1" id="KW-0677">Repeat</keyword>
<feature type="region of interest" description="Disordered" evidence="2">
    <location>
        <begin position="45"/>
        <end position="75"/>
    </location>
</feature>
<accession>A0AAD4LGU7</accession>
<evidence type="ECO:0000256" key="1">
    <source>
        <dbReference type="ARBA" id="ARBA00022737"/>
    </source>
</evidence>
<name>A0AAD4LGU7_9AGAM</name>
<evidence type="ECO:0000256" key="2">
    <source>
        <dbReference type="SAM" id="MobiDB-lite"/>
    </source>
</evidence>
<evidence type="ECO:0008006" key="7">
    <source>
        <dbReference type="Google" id="ProtNLM"/>
    </source>
</evidence>
<evidence type="ECO:0000259" key="4">
    <source>
        <dbReference type="PROSITE" id="PS50837"/>
    </source>
</evidence>
<dbReference type="InterPro" id="IPR027417">
    <property type="entry name" value="P-loop_NTPase"/>
</dbReference>
<dbReference type="Proteomes" id="UP001201163">
    <property type="component" value="Unassembled WGS sequence"/>
</dbReference>
<feature type="compositionally biased region" description="Polar residues" evidence="2">
    <location>
        <begin position="45"/>
        <end position="55"/>
    </location>
</feature>
<dbReference type="Pfam" id="PF24883">
    <property type="entry name" value="NPHP3_N"/>
    <property type="match status" value="1"/>
</dbReference>
<dbReference type="Gene3D" id="3.40.50.300">
    <property type="entry name" value="P-loop containing nucleotide triphosphate hydrolases"/>
    <property type="match status" value="1"/>
</dbReference>
<dbReference type="AlphaFoldDB" id="A0AAD4LGU7"/>
<dbReference type="EMBL" id="JAKELL010000044">
    <property type="protein sequence ID" value="KAH8988079.1"/>
    <property type="molecule type" value="Genomic_DNA"/>
</dbReference>
<dbReference type="PROSITE" id="PS50004">
    <property type="entry name" value="C2"/>
    <property type="match status" value="1"/>
</dbReference>
<feature type="domain" description="C2" evidence="3">
    <location>
        <begin position="55"/>
        <end position="186"/>
    </location>
</feature>
<gene>
    <name evidence="5" type="ORF">EDB92DRAFT_1078754</name>
</gene>
<dbReference type="InterPro" id="IPR056884">
    <property type="entry name" value="NPHP3-like_N"/>
</dbReference>
<feature type="domain" description="NACHT" evidence="4">
    <location>
        <begin position="518"/>
        <end position="670"/>
    </location>
</feature>
<feature type="compositionally biased region" description="Polar residues" evidence="2">
    <location>
        <begin position="64"/>
        <end position="74"/>
    </location>
</feature>
<dbReference type="PANTHER" id="PTHR10039">
    <property type="entry name" value="AMELOGENIN"/>
    <property type="match status" value="1"/>
</dbReference>
<evidence type="ECO:0000259" key="3">
    <source>
        <dbReference type="PROSITE" id="PS50004"/>
    </source>
</evidence>
<dbReference type="PROSITE" id="PS50837">
    <property type="entry name" value="NACHT"/>
    <property type="match status" value="1"/>
</dbReference>
<dbReference type="PANTHER" id="PTHR10039:SF14">
    <property type="entry name" value="NACHT DOMAIN-CONTAINING PROTEIN"/>
    <property type="match status" value="1"/>
</dbReference>
<evidence type="ECO:0000313" key="5">
    <source>
        <dbReference type="EMBL" id="KAH8988079.1"/>
    </source>
</evidence>
<keyword evidence="6" id="KW-1185">Reference proteome</keyword>
<sequence length="741" mass="82506">MGTEPIAYHKWTKHAPLTRPYCNPQSSVYPAYRRLIQDMDHRQTISNSSAGSTPRPSGIHTPIPGSQGTSSRSRPVSVEVTVLRARNVPQFKKTFGGKREYFITITYGATTKKTKKKTKKRTKSVHIDGQTAVWDQRLDAFIVQPSSRLTLCLYAKRLTKSDLLIGSHEMVIPVESQSNISFDLGHGNGQAESTPPVILDLTITVSANGTSPSEPRTMPTDDTPAEEVCQPIIATNFRGPDQSTAPEHPLPPPDLFPVQIGTSVSQDLEASLVKARIDLDRADEVEKSIDRSNTWEGVVGKIKWVMDTLSPVAELHPIAQMAHKVLSVIPEELSKQYERDNNVRTLLQSMHDAFDFANHEDTLKAIKPKSKQAEILTLMLRNVCSCSDFIRSYIKDSQFLIRMVKSLSSGVEEKIQELSTAFVENRRAFLDQAVVTTEITAFQILNDVGNISAKVDGISTQLQWVSSQVSDAALDANIREIPFKSGLRFTVDKGCLPGTRTAFLDFIVDWVNNPASERGLVLFGQAGTGKSSIAHEIARRFDQMDRLTSSFVFVRKEQSKTEAHHLFTNLAHNLADRYPLFKAALGRVVKDNISLRLDTRDYGTLFQRLIREPLEDLHIVGPIFVVIDALDESGDTTGENGLHRFLANHLSELPSNFRVLITSRPEGEIEPAFLGAESVVIKYMNDDALGATTHDILTFLQKRLAPDDFEQYGKALAGRAEGLFQWAGGRLWIHPRTQVRS</sequence>
<proteinExistence type="predicted"/>
<dbReference type="InterPro" id="IPR035892">
    <property type="entry name" value="C2_domain_sf"/>
</dbReference>
<dbReference type="Gene3D" id="2.60.40.150">
    <property type="entry name" value="C2 domain"/>
    <property type="match status" value="1"/>
</dbReference>
<comment type="caution">
    <text evidence="5">The sequence shown here is derived from an EMBL/GenBank/DDBJ whole genome shotgun (WGS) entry which is preliminary data.</text>
</comment>
<dbReference type="InterPro" id="IPR000008">
    <property type="entry name" value="C2_dom"/>
</dbReference>
<reference evidence="5" key="1">
    <citation type="submission" date="2022-01" db="EMBL/GenBank/DDBJ databases">
        <title>Comparative genomics reveals a dynamic genome evolution in the ectomycorrhizal milk-cap (Lactarius) mushrooms.</title>
        <authorList>
            <consortium name="DOE Joint Genome Institute"/>
            <person name="Lebreton A."/>
            <person name="Tang N."/>
            <person name="Kuo A."/>
            <person name="LaButti K."/>
            <person name="Drula E."/>
            <person name="Barry K."/>
            <person name="Clum A."/>
            <person name="Lipzen A."/>
            <person name="Mousain D."/>
            <person name="Ng V."/>
            <person name="Wang R."/>
            <person name="Wang X."/>
            <person name="Dai Y."/>
            <person name="Henrissat B."/>
            <person name="Grigoriev I.V."/>
            <person name="Guerin-Laguette A."/>
            <person name="Yu F."/>
            <person name="Martin F.M."/>
        </authorList>
    </citation>
    <scope>NUCLEOTIDE SEQUENCE</scope>
    <source>
        <strain evidence="5">QP</strain>
    </source>
</reference>